<dbReference type="PATRIC" id="fig|137591.25.peg.590"/>
<organism evidence="1 2">
    <name type="scientific">Weissella cibaria</name>
    <dbReference type="NCBI Taxonomy" id="137591"/>
    <lineage>
        <taxon>Bacteria</taxon>
        <taxon>Bacillati</taxon>
        <taxon>Bacillota</taxon>
        <taxon>Bacilli</taxon>
        <taxon>Lactobacillales</taxon>
        <taxon>Lactobacillaceae</taxon>
        <taxon>Weissella</taxon>
    </lineage>
</organism>
<dbReference type="EMBL" id="JWHU01000006">
    <property type="protein sequence ID" value="KIU21915.1"/>
    <property type="molecule type" value="Genomic_DNA"/>
</dbReference>
<dbReference type="AlphaFoldDB" id="A0A0D1LP71"/>
<gene>
    <name evidence="1" type="ORF">QX99_00608</name>
</gene>
<comment type="caution">
    <text evidence="1">The sequence shown here is derived from an EMBL/GenBank/DDBJ whole genome shotgun (WGS) entry which is preliminary data.</text>
</comment>
<proteinExistence type="predicted"/>
<reference evidence="1 2" key="1">
    <citation type="journal article" date="2015" name="Microbiology (Mosc.)">
        <title>Genomics of the Weissella cibaria species with an examination of its metabolic traits.</title>
        <authorList>
            <person name="Lynch K.M."/>
            <person name="Lucid A."/>
            <person name="Arendt E.K."/>
            <person name="Sleator R.D."/>
            <person name="Lucey B."/>
            <person name="Coffey A."/>
        </authorList>
    </citation>
    <scope>NUCLEOTIDE SEQUENCE [LARGE SCALE GENOMIC DNA]</scope>
    <source>
        <strain evidence="1 2">MG1</strain>
    </source>
</reference>
<protein>
    <submittedName>
        <fullName evidence="1">Uncharacterized protein</fullName>
    </submittedName>
</protein>
<sequence>MSSTSLNKKYVITLITVFLTNGSGTAWNADAIYKRLLNQLTENQILLAALSFVSEEVESKLNWSLSQKKFSEMLDILADHAVGNKTLEIIRALKNLGEQNYKVASQNSTITRQYTPLIKEYYPEVDM</sequence>
<evidence type="ECO:0000313" key="1">
    <source>
        <dbReference type="EMBL" id="KIU21915.1"/>
    </source>
</evidence>
<accession>A0A0D1LP71</accession>
<name>A0A0D1LP71_9LACO</name>
<dbReference type="Proteomes" id="UP000032287">
    <property type="component" value="Unassembled WGS sequence"/>
</dbReference>
<evidence type="ECO:0000313" key="2">
    <source>
        <dbReference type="Proteomes" id="UP000032287"/>
    </source>
</evidence>
<keyword evidence="2" id="KW-1185">Reference proteome</keyword>